<accession>A0A1S6HXU3</accession>
<reference evidence="3 4" key="1">
    <citation type="submission" date="2016-03" db="EMBL/GenBank/DDBJ databases">
        <title>Complete genome sequence of Shewanella psychrophila WP2, a deep sea bacterium isolated from west Pacific sediment.</title>
        <authorList>
            <person name="Xu G."/>
            <person name="Jian H."/>
        </authorList>
    </citation>
    <scope>NUCLEOTIDE SEQUENCE [LARGE SCALE GENOMIC DNA]</scope>
    <source>
        <strain evidence="3 4">WP2</strain>
    </source>
</reference>
<organism evidence="3 4">
    <name type="scientific">Shewanella psychrophila</name>
    <dbReference type="NCBI Taxonomy" id="225848"/>
    <lineage>
        <taxon>Bacteria</taxon>
        <taxon>Pseudomonadati</taxon>
        <taxon>Pseudomonadota</taxon>
        <taxon>Gammaproteobacteria</taxon>
        <taxon>Alteromonadales</taxon>
        <taxon>Shewanellaceae</taxon>
        <taxon>Shewanella</taxon>
    </lineage>
</organism>
<dbReference type="OrthoDB" id="4608673at2"/>
<name>A0A1S6HXU3_9GAMM</name>
<dbReference type="InterPro" id="IPR001753">
    <property type="entry name" value="Enoyl-CoA_hydra/iso"/>
</dbReference>
<proteinExistence type="inferred from homology"/>
<evidence type="ECO:0000256" key="2">
    <source>
        <dbReference type="RuleBase" id="RU003707"/>
    </source>
</evidence>
<evidence type="ECO:0000313" key="3">
    <source>
        <dbReference type="EMBL" id="AQS40353.1"/>
    </source>
</evidence>
<dbReference type="STRING" id="225848.Sps_05284"/>
<keyword evidence="4" id="KW-1185">Reference proteome</keyword>
<dbReference type="PROSITE" id="PS00166">
    <property type="entry name" value="ENOYL_COA_HYDRATASE"/>
    <property type="match status" value="1"/>
</dbReference>
<dbReference type="InterPro" id="IPR029045">
    <property type="entry name" value="ClpP/crotonase-like_dom_sf"/>
</dbReference>
<evidence type="ECO:0000313" key="4">
    <source>
        <dbReference type="Proteomes" id="UP000189545"/>
    </source>
</evidence>
<dbReference type="NCBIfam" id="NF005699">
    <property type="entry name" value="PRK07509.1"/>
    <property type="match status" value="1"/>
</dbReference>
<dbReference type="PANTHER" id="PTHR43149:SF1">
    <property type="entry name" value="DELTA(3,5)-DELTA(2,4)-DIENOYL-COA ISOMERASE, MITOCHONDRIAL"/>
    <property type="match status" value="1"/>
</dbReference>
<dbReference type="AlphaFoldDB" id="A0A1S6HXU3"/>
<evidence type="ECO:0000256" key="1">
    <source>
        <dbReference type="ARBA" id="ARBA00005254"/>
    </source>
</evidence>
<dbReference type="SUPFAM" id="SSF52096">
    <property type="entry name" value="ClpP/crotonase"/>
    <property type="match status" value="1"/>
</dbReference>
<dbReference type="InterPro" id="IPR045002">
    <property type="entry name" value="Ech1-like"/>
</dbReference>
<protein>
    <submittedName>
        <fullName evidence="3">Enoyl-CoA hydratase/carnithine racemase</fullName>
    </submittedName>
</protein>
<dbReference type="KEGG" id="spsw:Sps_05284"/>
<dbReference type="Gene3D" id="3.90.226.10">
    <property type="entry name" value="2-enoyl-CoA Hydratase, Chain A, domain 1"/>
    <property type="match status" value="1"/>
</dbReference>
<dbReference type="GO" id="GO:0016853">
    <property type="term" value="F:isomerase activity"/>
    <property type="evidence" value="ECO:0007669"/>
    <property type="project" value="InterPro"/>
</dbReference>
<dbReference type="CDD" id="cd06558">
    <property type="entry name" value="crotonase-like"/>
    <property type="match status" value="1"/>
</dbReference>
<dbReference type="EMBL" id="CP014782">
    <property type="protein sequence ID" value="AQS40353.1"/>
    <property type="molecule type" value="Genomic_DNA"/>
</dbReference>
<dbReference type="Proteomes" id="UP000189545">
    <property type="component" value="Chromosome"/>
</dbReference>
<dbReference type="PANTHER" id="PTHR43149">
    <property type="entry name" value="ENOYL-COA HYDRATASE"/>
    <property type="match status" value="1"/>
</dbReference>
<gene>
    <name evidence="3" type="ORF">Sps_05284</name>
</gene>
<dbReference type="InterPro" id="IPR018376">
    <property type="entry name" value="Enoyl-CoA_hyd/isom_CS"/>
</dbReference>
<dbReference type="Pfam" id="PF00378">
    <property type="entry name" value="ECH_1"/>
    <property type="match status" value="1"/>
</dbReference>
<sequence>MARKFIQLIIDKQVAHVILNRPEKCNALNFDMFRELDEVIREIKRDCSIHGVILSGSDGNFSSGLDVKSVINSPIQAVKLLFKWLPGNANLAQRVSIGWRRLPVPVIAVLDGVCFGGGMQIALGADFRIASRDAELSIMEAKWGLVPDMAGLVSLREVVSRDQALMLTMTAGVLSAQDALSKGLVTEVVDDPMARAVELAAVLAKTSPDANAAIKMSINNSWSSSIRSLLSRESISQIRLLVGKNRLIAAKRQTSEPDKAYKDRQARW</sequence>
<dbReference type="RefSeq" id="WP_077755873.1">
    <property type="nucleotide sequence ID" value="NZ_CP014782.1"/>
</dbReference>
<comment type="similarity">
    <text evidence="1 2">Belongs to the enoyl-CoA hydratase/isomerase family.</text>
</comment>